<keyword evidence="2" id="KW-1185">Reference proteome</keyword>
<evidence type="ECO:0000313" key="1">
    <source>
        <dbReference type="EMBL" id="MCF7569607.1"/>
    </source>
</evidence>
<gene>
    <name evidence="1" type="ORF">L3X37_14760</name>
</gene>
<organism evidence="1 2">
    <name type="scientific">Wocania arenilitoris</name>
    <dbReference type="NCBI Taxonomy" id="2044858"/>
    <lineage>
        <taxon>Bacteria</taxon>
        <taxon>Pseudomonadati</taxon>
        <taxon>Bacteroidota</taxon>
        <taxon>Flavobacteriia</taxon>
        <taxon>Flavobacteriales</taxon>
        <taxon>Flavobacteriaceae</taxon>
        <taxon>Wocania</taxon>
    </lineage>
</organism>
<comment type="caution">
    <text evidence="1">The sequence shown here is derived from an EMBL/GenBank/DDBJ whole genome shotgun (WGS) entry which is preliminary data.</text>
</comment>
<name>A0AAE3ERT9_9FLAO</name>
<sequence>MFNPNGSMKDSEFYISVANNDNANNKIDEQDLFPYEFKYGRHAGKIQEYVKVVPFSRDNISYDILTRFQEQIPHVYQ</sequence>
<dbReference type="Proteomes" id="UP001199795">
    <property type="component" value="Unassembled WGS sequence"/>
</dbReference>
<proteinExistence type="predicted"/>
<protein>
    <submittedName>
        <fullName evidence="1">Uncharacterized protein</fullName>
    </submittedName>
</protein>
<dbReference type="EMBL" id="JAKKDU010000023">
    <property type="protein sequence ID" value="MCF7569607.1"/>
    <property type="molecule type" value="Genomic_DNA"/>
</dbReference>
<evidence type="ECO:0000313" key="2">
    <source>
        <dbReference type="Proteomes" id="UP001199795"/>
    </source>
</evidence>
<accession>A0AAE3ERT9</accession>
<dbReference type="AlphaFoldDB" id="A0AAE3ERT9"/>
<dbReference type="RefSeq" id="WP_237240935.1">
    <property type="nucleotide sequence ID" value="NZ_JAKKDU010000023.1"/>
</dbReference>
<reference evidence="1" key="1">
    <citation type="submission" date="2022-01" db="EMBL/GenBank/DDBJ databases">
        <title>Draft genome sequence of Sabulilitoribacter arenilitoris KCTC 52401.</title>
        <authorList>
            <person name="Oh J.-S."/>
        </authorList>
    </citation>
    <scope>NUCLEOTIDE SEQUENCE</scope>
    <source>
        <strain evidence="1">HMF6543</strain>
    </source>
</reference>